<evidence type="ECO:0000256" key="2">
    <source>
        <dbReference type="ARBA" id="ARBA00022448"/>
    </source>
</evidence>
<accession>A0AAD1Y2E0</accession>
<evidence type="ECO:0000256" key="9">
    <source>
        <dbReference type="ARBA" id="ARBA00023065"/>
    </source>
</evidence>
<keyword evidence="9" id="KW-0406">Ion transport</keyword>
<feature type="transmembrane region" description="Helical" evidence="13">
    <location>
        <begin position="131"/>
        <end position="152"/>
    </location>
</feature>
<evidence type="ECO:0000256" key="4">
    <source>
        <dbReference type="ARBA" id="ARBA00022692"/>
    </source>
</evidence>
<dbReference type="InterPro" id="IPR018490">
    <property type="entry name" value="cNMP-bd_dom_sf"/>
</dbReference>
<dbReference type="Gene3D" id="1.10.287.70">
    <property type="match status" value="1"/>
</dbReference>
<dbReference type="Gene3D" id="1.10.287.630">
    <property type="entry name" value="Helix hairpin bin"/>
    <property type="match status" value="1"/>
</dbReference>
<dbReference type="Gene3D" id="2.60.120.10">
    <property type="entry name" value="Jelly Rolls"/>
    <property type="match status" value="2"/>
</dbReference>
<feature type="compositionally biased region" description="Basic and acidic residues" evidence="12">
    <location>
        <begin position="860"/>
        <end position="870"/>
    </location>
</feature>
<keyword evidence="7" id="KW-0630">Potassium</keyword>
<protein>
    <recommendedName>
        <fullName evidence="14">Cyclic nucleotide-binding domain-containing protein</fullName>
    </recommendedName>
</protein>
<reference evidence="15" key="1">
    <citation type="submission" date="2023-07" db="EMBL/GenBank/DDBJ databases">
        <authorList>
            <consortium name="AG Swart"/>
            <person name="Singh M."/>
            <person name="Singh A."/>
            <person name="Seah K."/>
            <person name="Emmerich C."/>
        </authorList>
    </citation>
    <scope>NUCLEOTIDE SEQUENCE</scope>
    <source>
        <strain evidence="15">DP1</strain>
    </source>
</reference>
<keyword evidence="10 13" id="KW-0472">Membrane</keyword>
<proteinExistence type="predicted"/>
<evidence type="ECO:0000313" key="16">
    <source>
        <dbReference type="Proteomes" id="UP001295684"/>
    </source>
</evidence>
<evidence type="ECO:0000256" key="5">
    <source>
        <dbReference type="ARBA" id="ARBA00022826"/>
    </source>
</evidence>
<feature type="domain" description="Cyclic nucleotide-binding" evidence="14">
    <location>
        <begin position="468"/>
        <end position="535"/>
    </location>
</feature>
<keyword evidence="6" id="KW-0851">Voltage-gated channel</keyword>
<dbReference type="GO" id="GO:0042391">
    <property type="term" value="P:regulation of membrane potential"/>
    <property type="evidence" value="ECO:0007669"/>
    <property type="project" value="TreeGrafter"/>
</dbReference>
<feature type="transmembrane region" description="Helical" evidence="13">
    <location>
        <begin position="242"/>
        <end position="261"/>
    </location>
</feature>
<feature type="compositionally biased region" description="Basic residues" evidence="12">
    <location>
        <begin position="12"/>
        <end position="21"/>
    </location>
</feature>
<keyword evidence="2" id="KW-0813">Transport</keyword>
<dbReference type="SUPFAM" id="SSF81324">
    <property type="entry name" value="Voltage-gated potassium channels"/>
    <property type="match status" value="1"/>
</dbReference>
<feature type="compositionally biased region" description="Basic and acidic residues" evidence="12">
    <location>
        <begin position="22"/>
        <end position="32"/>
    </location>
</feature>
<feature type="transmembrane region" description="Helical" evidence="13">
    <location>
        <begin position="313"/>
        <end position="338"/>
    </location>
</feature>
<dbReference type="InterPro" id="IPR018488">
    <property type="entry name" value="cNMP-bd_CS"/>
</dbReference>
<comment type="caution">
    <text evidence="15">The sequence shown here is derived from an EMBL/GenBank/DDBJ whole genome shotgun (WGS) entry which is preliminary data.</text>
</comment>
<keyword evidence="11" id="KW-0407">Ion channel</keyword>
<dbReference type="CDD" id="cd00038">
    <property type="entry name" value="CAP_ED"/>
    <property type="match status" value="2"/>
</dbReference>
<evidence type="ECO:0000256" key="7">
    <source>
        <dbReference type="ARBA" id="ARBA00022958"/>
    </source>
</evidence>
<organism evidence="15 16">
    <name type="scientific">Euplotes crassus</name>
    <dbReference type="NCBI Taxonomy" id="5936"/>
    <lineage>
        <taxon>Eukaryota</taxon>
        <taxon>Sar</taxon>
        <taxon>Alveolata</taxon>
        <taxon>Ciliophora</taxon>
        <taxon>Intramacronucleata</taxon>
        <taxon>Spirotrichea</taxon>
        <taxon>Hypotrichia</taxon>
        <taxon>Euplotida</taxon>
        <taxon>Euplotidae</taxon>
        <taxon>Moneuplotes</taxon>
    </lineage>
</organism>
<dbReference type="Pfam" id="PF00520">
    <property type="entry name" value="Ion_trans"/>
    <property type="match status" value="1"/>
</dbReference>
<dbReference type="InterPro" id="IPR003938">
    <property type="entry name" value="K_chnl_volt-dep_EAG/ELK/ERG"/>
</dbReference>
<name>A0AAD1Y2E0_EUPCR</name>
<dbReference type="Pfam" id="PF00027">
    <property type="entry name" value="cNMP_binding"/>
    <property type="match status" value="2"/>
</dbReference>
<comment type="subcellular location">
    <subcellularLocation>
        <location evidence="1">Membrane</location>
        <topology evidence="1">Multi-pass membrane protein</topology>
    </subcellularLocation>
</comment>
<dbReference type="SMART" id="SM00100">
    <property type="entry name" value="cNMP"/>
    <property type="match status" value="2"/>
</dbReference>
<dbReference type="PRINTS" id="PR01463">
    <property type="entry name" value="EAGCHANLFMLY"/>
</dbReference>
<dbReference type="SUPFAM" id="SSF51206">
    <property type="entry name" value="cAMP-binding domain-like"/>
    <property type="match status" value="2"/>
</dbReference>
<dbReference type="GO" id="GO:0005886">
    <property type="term" value="C:plasma membrane"/>
    <property type="evidence" value="ECO:0007669"/>
    <property type="project" value="TreeGrafter"/>
</dbReference>
<evidence type="ECO:0000256" key="6">
    <source>
        <dbReference type="ARBA" id="ARBA00022882"/>
    </source>
</evidence>
<dbReference type="PANTHER" id="PTHR10217:SF435">
    <property type="entry name" value="POTASSIUM VOLTAGE-GATED CHANNEL PROTEIN EAG"/>
    <property type="match status" value="1"/>
</dbReference>
<feature type="transmembrane region" description="Helical" evidence="13">
    <location>
        <begin position="289"/>
        <end position="306"/>
    </location>
</feature>
<sequence length="878" mass="102905">MTRKDRNPKVAKERRRRKKNKKQELLEKMRAEQEEEQEPVKTITQTTYEALLERQSYFFHIDSANETEEDFLEDESKKEDAYIHDYARPRKYIIKQNSKFKFWFDMMIISLASFNVFTIPFIIAFDPPEASSWWYSTIVWLINIIFVIDIIINFRTTFINNRTGDEVWEPKMIAKRYLLGPRFWIDLLSALPLDQIITKGILRDSFSLLGMLKAVRVMRLSTVIQSLNIRQDYKAYLKLVKLVFYLTIYIHFIACIFYYIVDAKKQWIPGLDFIYAETTIYSQSTTRRYLSVMYHAVMLIGLNEIYAHTTTELFVFSFLMLISSMVNANIFGVIAVLVSEANKGMNQFQERMDTSNTAMANLKVPPELQRKVKEFMLMTRSHQQRQEEMKEFLSHCSPSLMQKVYNHIFTEAAKRNDIIFDIIISKHDQADRIIFSFVRRLDLELAEPEQILIEQDTELDEDPNKNFLYLIASGECAVIIKDKSKFEDAKIKVMLEGDHFGEVSLFYKCKRTATIMSNNYLTLGKMSEADFKDFLNRFDPQIEDKFREMIYTYDDPKTKFLLKSISKIEYFQGVSEKTKRDIVYSLNPINYEKGGILFKPEDVADCMYIVDSGVVEVYILMDKKEEFVIDRLHKGSIINHRAFLFNDEIDTYAKCATMVSMYYIKIEDLSQIRARDSFVDSKINEIEESMVYRDNAVAIDYIISNPKLYLKDKRPIKEIERVNGLTHILKNAVMFHIGKNREKRKKPNLSDILFAAVEKKKREMQAARKKKANFDSIDIKGNYLTDDEFEIVGELIQKQINSKMDTQLIETLQKKFEILLSDIERIQNPQVAQRQPRKSGLHIASALSITNSMVSSRNNIPEEEKSKEEASVSGFKPL</sequence>
<dbReference type="GO" id="GO:0005249">
    <property type="term" value="F:voltage-gated potassium channel activity"/>
    <property type="evidence" value="ECO:0007669"/>
    <property type="project" value="InterPro"/>
</dbReference>
<feature type="compositionally biased region" description="Basic and acidic residues" evidence="12">
    <location>
        <begin position="1"/>
        <end position="11"/>
    </location>
</feature>
<keyword evidence="3" id="KW-0633">Potassium transport</keyword>
<keyword evidence="8 13" id="KW-1133">Transmembrane helix</keyword>
<dbReference type="InterPro" id="IPR005821">
    <property type="entry name" value="Ion_trans_dom"/>
</dbReference>
<evidence type="ECO:0000256" key="12">
    <source>
        <dbReference type="SAM" id="MobiDB-lite"/>
    </source>
</evidence>
<dbReference type="PANTHER" id="PTHR10217">
    <property type="entry name" value="VOLTAGE AND LIGAND GATED POTASSIUM CHANNEL"/>
    <property type="match status" value="1"/>
</dbReference>
<feature type="region of interest" description="Disordered" evidence="12">
    <location>
        <begin position="1"/>
        <end position="40"/>
    </location>
</feature>
<keyword evidence="4 13" id="KW-0812">Transmembrane</keyword>
<evidence type="ECO:0000256" key="1">
    <source>
        <dbReference type="ARBA" id="ARBA00004141"/>
    </source>
</evidence>
<dbReference type="Proteomes" id="UP001295684">
    <property type="component" value="Unassembled WGS sequence"/>
</dbReference>
<evidence type="ECO:0000259" key="14">
    <source>
        <dbReference type="PROSITE" id="PS50042"/>
    </source>
</evidence>
<evidence type="ECO:0000256" key="11">
    <source>
        <dbReference type="ARBA" id="ARBA00023303"/>
    </source>
</evidence>
<feature type="domain" description="Cyclic nucleotide-binding" evidence="14">
    <location>
        <begin position="570"/>
        <end position="671"/>
    </location>
</feature>
<dbReference type="GO" id="GO:0034702">
    <property type="term" value="C:monoatomic ion channel complex"/>
    <property type="evidence" value="ECO:0007669"/>
    <property type="project" value="UniProtKB-KW"/>
</dbReference>
<evidence type="ECO:0000256" key="13">
    <source>
        <dbReference type="SAM" id="Phobius"/>
    </source>
</evidence>
<dbReference type="InterPro" id="IPR014710">
    <property type="entry name" value="RmlC-like_jellyroll"/>
</dbReference>
<evidence type="ECO:0000256" key="8">
    <source>
        <dbReference type="ARBA" id="ARBA00022989"/>
    </source>
</evidence>
<evidence type="ECO:0000313" key="15">
    <source>
        <dbReference type="EMBL" id="CAI2384103.1"/>
    </source>
</evidence>
<keyword evidence="5" id="KW-0631">Potassium channel</keyword>
<feature type="transmembrane region" description="Helical" evidence="13">
    <location>
        <begin position="102"/>
        <end position="125"/>
    </location>
</feature>
<evidence type="ECO:0000256" key="10">
    <source>
        <dbReference type="ARBA" id="ARBA00023136"/>
    </source>
</evidence>
<dbReference type="InterPro" id="IPR000595">
    <property type="entry name" value="cNMP-bd_dom"/>
</dbReference>
<evidence type="ECO:0000256" key="3">
    <source>
        <dbReference type="ARBA" id="ARBA00022538"/>
    </source>
</evidence>
<gene>
    <name evidence="15" type="ORF">ECRASSUSDP1_LOCUS25624</name>
</gene>
<dbReference type="PROSITE" id="PS50042">
    <property type="entry name" value="CNMP_BINDING_3"/>
    <property type="match status" value="2"/>
</dbReference>
<dbReference type="PROSITE" id="PS00889">
    <property type="entry name" value="CNMP_BINDING_2"/>
    <property type="match status" value="1"/>
</dbReference>
<keyword evidence="16" id="KW-1185">Reference proteome</keyword>
<feature type="region of interest" description="Disordered" evidence="12">
    <location>
        <begin position="854"/>
        <end position="878"/>
    </location>
</feature>
<dbReference type="InterPro" id="IPR050818">
    <property type="entry name" value="KCNH_animal-type"/>
</dbReference>
<dbReference type="AlphaFoldDB" id="A0AAD1Y2E0"/>
<dbReference type="EMBL" id="CAMPGE010026415">
    <property type="protein sequence ID" value="CAI2384103.1"/>
    <property type="molecule type" value="Genomic_DNA"/>
</dbReference>